<gene>
    <name evidence="2" type="ORF">JK629_13375</name>
</gene>
<keyword evidence="1" id="KW-0812">Transmembrane</keyword>
<keyword evidence="1" id="KW-1133">Transmembrane helix</keyword>
<keyword evidence="1" id="KW-0472">Membrane</keyword>
<keyword evidence="3" id="KW-1185">Reference proteome</keyword>
<dbReference type="RefSeq" id="WP_202336109.1">
    <property type="nucleotide sequence ID" value="NZ_CP068439.1"/>
</dbReference>
<reference evidence="2 3" key="1">
    <citation type="submission" date="2021-01" db="EMBL/GenBank/DDBJ databases">
        <title>Aequorivita sp. strain KX20305, a bacterium isolated from the sediment collected at a cold seep field in South China Sea.</title>
        <authorList>
            <person name="Zhang H."/>
            <person name="Li C."/>
        </authorList>
    </citation>
    <scope>NUCLEOTIDE SEQUENCE [LARGE SCALE GENOMIC DNA]</scope>
    <source>
        <strain evidence="2 3">KX20305</strain>
    </source>
</reference>
<dbReference type="EMBL" id="CP068439">
    <property type="protein sequence ID" value="QQX76303.1"/>
    <property type="molecule type" value="Genomic_DNA"/>
</dbReference>
<sequence>MAKIFRRIRIDMLTNNRLGKYLLYAVGEIILVVIGILLALSINNANQEKATQAKELAYLNGLKNEFHANQQKLQNLIDVNKKNYESAKSILAFVDDTIKTNEKRLSQLLFDAFAFEIAFSPNNSLLNEMINSGSLKDISNNELRIHLASWESVMENIKFQEQDLRTQRENVRDLLRSEQGSIRTVFDQTKVSQQVLDIPPKEHRFSNNALVQTRTFENNLLTFILTSTSAETAHYIPLLQEIDKILNLLDTELKRE</sequence>
<protein>
    <submittedName>
        <fullName evidence="2">Uncharacterized protein</fullName>
    </submittedName>
</protein>
<organism evidence="2 3">
    <name type="scientific">Aequorivita iocasae</name>
    <dbReference type="NCBI Taxonomy" id="2803865"/>
    <lineage>
        <taxon>Bacteria</taxon>
        <taxon>Pseudomonadati</taxon>
        <taxon>Bacteroidota</taxon>
        <taxon>Flavobacteriia</taxon>
        <taxon>Flavobacteriales</taxon>
        <taxon>Flavobacteriaceae</taxon>
        <taxon>Aequorivita</taxon>
    </lineage>
</organism>
<evidence type="ECO:0000256" key="1">
    <source>
        <dbReference type="SAM" id="Phobius"/>
    </source>
</evidence>
<accession>A0ABX7DQF8</accession>
<feature type="transmembrane region" description="Helical" evidence="1">
    <location>
        <begin position="21"/>
        <end position="42"/>
    </location>
</feature>
<evidence type="ECO:0000313" key="3">
    <source>
        <dbReference type="Proteomes" id="UP000629420"/>
    </source>
</evidence>
<proteinExistence type="predicted"/>
<dbReference type="Proteomes" id="UP000629420">
    <property type="component" value="Chromosome"/>
</dbReference>
<name>A0ABX7DQF8_9FLAO</name>
<dbReference type="Pfam" id="PF19578">
    <property type="entry name" value="DUF6090"/>
    <property type="match status" value="1"/>
</dbReference>
<evidence type="ECO:0000313" key="2">
    <source>
        <dbReference type="EMBL" id="QQX76303.1"/>
    </source>
</evidence>
<dbReference type="InterPro" id="IPR045749">
    <property type="entry name" value="DUF6090"/>
</dbReference>